<dbReference type="EMBL" id="ML976688">
    <property type="protein sequence ID" value="KAF1972239.1"/>
    <property type="molecule type" value="Genomic_DNA"/>
</dbReference>
<feature type="compositionally biased region" description="Low complexity" evidence="1">
    <location>
        <begin position="26"/>
        <end position="36"/>
    </location>
</feature>
<keyword evidence="3" id="KW-1185">Reference proteome</keyword>
<organism evidence="2 3">
    <name type="scientific">Bimuria novae-zelandiae CBS 107.79</name>
    <dbReference type="NCBI Taxonomy" id="1447943"/>
    <lineage>
        <taxon>Eukaryota</taxon>
        <taxon>Fungi</taxon>
        <taxon>Dikarya</taxon>
        <taxon>Ascomycota</taxon>
        <taxon>Pezizomycotina</taxon>
        <taxon>Dothideomycetes</taxon>
        <taxon>Pleosporomycetidae</taxon>
        <taxon>Pleosporales</taxon>
        <taxon>Massarineae</taxon>
        <taxon>Didymosphaeriaceae</taxon>
        <taxon>Bimuria</taxon>
    </lineage>
</organism>
<feature type="compositionally biased region" description="Polar residues" evidence="1">
    <location>
        <begin position="1"/>
        <end position="12"/>
    </location>
</feature>
<proteinExistence type="predicted"/>
<reference evidence="2" key="1">
    <citation type="journal article" date="2020" name="Stud. Mycol.">
        <title>101 Dothideomycetes genomes: a test case for predicting lifestyles and emergence of pathogens.</title>
        <authorList>
            <person name="Haridas S."/>
            <person name="Albert R."/>
            <person name="Binder M."/>
            <person name="Bloem J."/>
            <person name="Labutti K."/>
            <person name="Salamov A."/>
            <person name="Andreopoulos B."/>
            <person name="Baker S."/>
            <person name="Barry K."/>
            <person name="Bills G."/>
            <person name="Bluhm B."/>
            <person name="Cannon C."/>
            <person name="Castanera R."/>
            <person name="Culley D."/>
            <person name="Daum C."/>
            <person name="Ezra D."/>
            <person name="Gonzalez J."/>
            <person name="Henrissat B."/>
            <person name="Kuo A."/>
            <person name="Liang C."/>
            <person name="Lipzen A."/>
            <person name="Lutzoni F."/>
            <person name="Magnuson J."/>
            <person name="Mondo S."/>
            <person name="Nolan M."/>
            <person name="Ohm R."/>
            <person name="Pangilinan J."/>
            <person name="Park H.-J."/>
            <person name="Ramirez L."/>
            <person name="Alfaro M."/>
            <person name="Sun H."/>
            <person name="Tritt A."/>
            <person name="Yoshinaga Y."/>
            <person name="Zwiers L.-H."/>
            <person name="Turgeon B."/>
            <person name="Goodwin S."/>
            <person name="Spatafora J."/>
            <person name="Crous P."/>
            <person name="Grigoriev I."/>
        </authorList>
    </citation>
    <scope>NUCLEOTIDE SEQUENCE</scope>
    <source>
        <strain evidence="2">CBS 107.79</strain>
    </source>
</reference>
<dbReference type="Proteomes" id="UP000800036">
    <property type="component" value="Unassembled WGS sequence"/>
</dbReference>
<name>A0A6A5V7J2_9PLEO</name>
<accession>A0A6A5V7J2</accession>
<gene>
    <name evidence="2" type="ORF">BU23DRAFT_569241</name>
</gene>
<feature type="region of interest" description="Disordered" evidence="1">
    <location>
        <begin position="1"/>
        <end position="38"/>
    </location>
</feature>
<dbReference type="AlphaFoldDB" id="A0A6A5V7J2"/>
<evidence type="ECO:0000313" key="3">
    <source>
        <dbReference type="Proteomes" id="UP000800036"/>
    </source>
</evidence>
<evidence type="ECO:0000313" key="2">
    <source>
        <dbReference type="EMBL" id="KAF1972239.1"/>
    </source>
</evidence>
<evidence type="ECO:0000256" key="1">
    <source>
        <dbReference type="SAM" id="MobiDB-lite"/>
    </source>
</evidence>
<dbReference type="OrthoDB" id="4424523at2759"/>
<protein>
    <submittedName>
        <fullName evidence="2">Uncharacterized protein</fullName>
    </submittedName>
</protein>
<sequence length="239" mass="26934">MVSTRSTANTVTEPEDDAWESCSNDSQPAAAPISSSARKRTIKQHLRAKQNRILGITTTPTETGADCVHLKEVLDENPDTDFGFVIYRCTYDSQEKWDRFMGHLTEQTFLNLRGEGAEDLFWRIDWCVQEDAKGLKNASVEKVGRRFKKWVKEHGDGSDWPRYQACVKVDKHDLNSVLTGPSPEDFDIDRHGAVTLVSLSPDEGHCWVGAAYPVPRIFTLLEIGWDNFAPKEAYDVACP</sequence>